<name>A0A1D8UUN9_9PROT</name>
<dbReference type="KEGG" id="kba:A0U89_09720"/>
<gene>
    <name evidence="5" type="primary">adk</name>
    <name evidence="8" type="ORF">A0U89_09720</name>
</gene>
<feature type="region of interest" description="NMP" evidence="5">
    <location>
        <begin position="30"/>
        <end position="59"/>
    </location>
</feature>
<evidence type="ECO:0000256" key="5">
    <source>
        <dbReference type="HAMAP-Rule" id="MF_00235"/>
    </source>
</evidence>
<keyword evidence="3 5" id="KW-0547">Nucleotide-binding</keyword>
<dbReference type="RefSeq" id="WP_070402992.1">
    <property type="nucleotide sequence ID" value="NZ_BJVW01000001.1"/>
</dbReference>
<dbReference type="NCBIfam" id="NF011100">
    <property type="entry name" value="PRK14527.1"/>
    <property type="match status" value="1"/>
</dbReference>
<feature type="binding site" evidence="5">
    <location>
        <begin position="10"/>
        <end position="15"/>
    </location>
    <ligand>
        <name>ATP</name>
        <dbReference type="ChEBI" id="CHEBI:30616"/>
    </ligand>
</feature>
<dbReference type="AlphaFoldDB" id="A0A1D8UUN9"/>
<dbReference type="PANTHER" id="PTHR23359">
    <property type="entry name" value="NUCLEOTIDE KINASE"/>
    <property type="match status" value="1"/>
</dbReference>
<evidence type="ECO:0000256" key="4">
    <source>
        <dbReference type="ARBA" id="ARBA00022777"/>
    </source>
</evidence>
<dbReference type="InterPro" id="IPR000850">
    <property type="entry name" value="Adenylat/UMP-CMP_kin"/>
</dbReference>
<comment type="catalytic activity">
    <reaction evidence="5 7">
        <text>AMP + ATP = 2 ADP</text>
        <dbReference type="Rhea" id="RHEA:12973"/>
        <dbReference type="ChEBI" id="CHEBI:30616"/>
        <dbReference type="ChEBI" id="CHEBI:456215"/>
        <dbReference type="ChEBI" id="CHEBI:456216"/>
        <dbReference type="EC" id="2.7.4.3"/>
    </reaction>
</comment>
<dbReference type="CDD" id="cd01428">
    <property type="entry name" value="ADK"/>
    <property type="match status" value="1"/>
</dbReference>
<evidence type="ECO:0000256" key="6">
    <source>
        <dbReference type="RuleBase" id="RU003330"/>
    </source>
</evidence>
<dbReference type="NCBIfam" id="NF001381">
    <property type="entry name" value="PRK00279.1-3"/>
    <property type="match status" value="1"/>
</dbReference>
<dbReference type="NCBIfam" id="NF011104">
    <property type="entry name" value="PRK14531.1"/>
    <property type="match status" value="1"/>
</dbReference>
<comment type="domain">
    <text evidence="5">Consists of three domains, a large central CORE domain and two small peripheral domains, NMPbind and LID, which undergo movements during catalysis. The LID domain closes over the site of phosphoryl transfer upon ATP binding. Assembling and dissambling the active center during each catalytic cycle provides an effective means to prevent ATP hydrolysis.</text>
</comment>
<comment type="function">
    <text evidence="5">Catalyzes the reversible transfer of the terminal phosphate group between ATP and AMP. Plays an important role in cellular energy homeostasis and in adenine nucleotide metabolism.</text>
</comment>
<dbReference type="InterPro" id="IPR027417">
    <property type="entry name" value="P-loop_NTPase"/>
</dbReference>
<feature type="binding site" evidence="5">
    <location>
        <position position="127"/>
    </location>
    <ligand>
        <name>ATP</name>
        <dbReference type="ChEBI" id="CHEBI:30616"/>
    </ligand>
</feature>
<dbReference type="STRING" id="153496.A0U89_09720"/>
<feature type="binding site" evidence="5">
    <location>
        <begin position="85"/>
        <end position="88"/>
    </location>
    <ligand>
        <name>AMP</name>
        <dbReference type="ChEBI" id="CHEBI:456215"/>
    </ligand>
</feature>
<feature type="binding site" evidence="5">
    <location>
        <position position="146"/>
    </location>
    <ligand>
        <name>AMP</name>
        <dbReference type="ChEBI" id="CHEBI:456215"/>
    </ligand>
</feature>
<keyword evidence="5" id="KW-0963">Cytoplasm</keyword>
<feature type="binding site" evidence="5">
    <location>
        <begin position="57"/>
        <end position="59"/>
    </location>
    <ligand>
        <name>AMP</name>
        <dbReference type="ChEBI" id="CHEBI:456215"/>
    </ligand>
</feature>
<keyword evidence="2 5" id="KW-0545">Nucleotide biosynthesis</keyword>
<proteinExistence type="inferred from homology"/>
<dbReference type="NCBIfam" id="NF011105">
    <property type="entry name" value="PRK14532.1"/>
    <property type="match status" value="1"/>
</dbReference>
<comment type="caution">
    <text evidence="5">Lacks conserved residue(s) required for the propagation of feature annotation.</text>
</comment>
<dbReference type="EMBL" id="CP014674">
    <property type="protein sequence ID" value="AOX17365.1"/>
    <property type="molecule type" value="Genomic_DNA"/>
</dbReference>
<reference evidence="8 9" key="1">
    <citation type="journal article" date="2016" name="Microb. Cell Fact.">
        <title>Dissection of exopolysaccharide biosynthesis in Kozakia baliensis.</title>
        <authorList>
            <person name="Brandt J.U."/>
            <person name="Jakob F."/>
            <person name="Behr J."/>
            <person name="Geissler A.J."/>
            <person name="Vogel R.F."/>
        </authorList>
    </citation>
    <scope>NUCLEOTIDE SEQUENCE [LARGE SCALE GENOMIC DNA]</scope>
    <source>
        <strain evidence="8 9">DSM 14400</strain>
    </source>
</reference>
<comment type="subcellular location">
    <subcellularLocation>
        <location evidence="5 7">Cytoplasm</location>
    </subcellularLocation>
</comment>
<keyword evidence="4 5" id="KW-0418">Kinase</keyword>
<evidence type="ECO:0000256" key="3">
    <source>
        <dbReference type="ARBA" id="ARBA00022741"/>
    </source>
</evidence>
<feature type="binding site" evidence="5">
    <location>
        <position position="135"/>
    </location>
    <ligand>
        <name>AMP</name>
        <dbReference type="ChEBI" id="CHEBI:456215"/>
    </ligand>
</feature>
<dbReference type="SUPFAM" id="SSF52540">
    <property type="entry name" value="P-loop containing nucleoside triphosphate hydrolases"/>
    <property type="match status" value="1"/>
</dbReference>
<dbReference type="GO" id="GO:0044209">
    <property type="term" value="P:AMP salvage"/>
    <property type="evidence" value="ECO:0007669"/>
    <property type="project" value="UniProtKB-UniRule"/>
</dbReference>
<dbReference type="GO" id="GO:0005737">
    <property type="term" value="C:cytoplasm"/>
    <property type="evidence" value="ECO:0007669"/>
    <property type="project" value="UniProtKB-SubCell"/>
</dbReference>
<keyword evidence="5 7" id="KW-0067">ATP-binding</keyword>
<organism evidence="8 9">
    <name type="scientific">Kozakia baliensis</name>
    <dbReference type="NCBI Taxonomy" id="153496"/>
    <lineage>
        <taxon>Bacteria</taxon>
        <taxon>Pseudomonadati</taxon>
        <taxon>Pseudomonadota</taxon>
        <taxon>Alphaproteobacteria</taxon>
        <taxon>Acetobacterales</taxon>
        <taxon>Acetobacteraceae</taxon>
        <taxon>Kozakia</taxon>
    </lineage>
</organism>
<dbReference type="InterPro" id="IPR006259">
    <property type="entry name" value="Adenyl_kin_sub"/>
</dbReference>
<dbReference type="HAMAP" id="MF_00235">
    <property type="entry name" value="Adenylate_kinase_Adk"/>
    <property type="match status" value="1"/>
</dbReference>
<protein>
    <recommendedName>
        <fullName evidence="5 7">Adenylate kinase</fullName>
        <shortName evidence="5">AK</shortName>
        <ecNumber evidence="5 7">2.7.4.3</ecNumber>
    </recommendedName>
    <alternativeName>
        <fullName evidence="5">ATP-AMP transphosphorylase</fullName>
    </alternativeName>
    <alternativeName>
        <fullName evidence="5">ATP:AMP phosphotransferase</fullName>
    </alternativeName>
    <alternativeName>
        <fullName evidence="5">Adenylate monophosphate kinase</fullName>
    </alternativeName>
</protein>
<comment type="pathway">
    <text evidence="5">Purine metabolism; AMP biosynthesis via salvage pathway; AMP from ADP: step 1/1.</text>
</comment>
<dbReference type="Gene3D" id="3.40.50.300">
    <property type="entry name" value="P-loop containing nucleotide triphosphate hydrolases"/>
    <property type="match status" value="1"/>
</dbReference>
<keyword evidence="1 5" id="KW-0808">Transferase</keyword>
<dbReference type="UniPathway" id="UPA00588">
    <property type="reaction ID" value="UER00649"/>
</dbReference>
<dbReference type="Proteomes" id="UP000179145">
    <property type="component" value="Chromosome"/>
</dbReference>
<feature type="binding site" evidence="5">
    <location>
        <position position="31"/>
    </location>
    <ligand>
        <name>AMP</name>
        <dbReference type="ChEBI" id="CHEBI:456215"/>
    </ligand>
</feature>
<dbReference type="InterPro" id="IPR033690">
    <property type="entry name" value="Adenylat_kinase_CS"/>
</dbReference>
<comment type="similarity">
    <text evidence="5 6">Belongs to the adenylate kinase family.</text>
</comment>
<dbReference type="PROSITE" id="PS00113">
    <property type="entry name" value="ADENYLATE_KINASE"/>
    <property type="match status" value="1"/>
</dbReference>
<dbReference type="EC" id="2.7.4.3" evidence="5 7"/>
<comment type="subunit">
    <text evidence="5 7">Monomer.</text>
</comment>
<evidence type="ECO:0000256" key="1">
    <source>
        <dbReference type="ARBA" id="ARBA00022679"/>
    </source>
</evidence>
<feature type="binding site" evidence="5">
    <location>
        <position position="92"/>
    </location>
    <ligand>
        <name>AMP</name>
        <dbReference type="ChEBI" id="CHEBI:456215"/>
    </ligand>
</feature>
<dbReference type="PRINTS" id="PR00094">
    <property type="entry name" value="ADENYLTKNASE"/>
</dbReference>
<dbReference type="GO" id="GO:0004017">
    <property type="term" value="F:AMP kinase activity"/>
    <property type="evidence" value="ECO:0007669"/>
    <property type="project" value="UniProtKB-UniRule"/>
</dbReference>
<feature type="binding site" evidence="5">
    <location>
        <position position="174"/>
    </location>
    <ligand>
        <name>ATP</name>
        <dbReference type="ChEBI" id="CHEBI:30616"/>
    </ligand>
</feature>
<evidence type="ECO:0000256" key="2">
    <source>
        <dbReference type="ARBA" id="ARBA00022727"/>
    </source>
</evidence>
<accession>A0A1D8UUN9</accession>
<evidence type="ECO:0000313" key="8">
    <source>
        <dbReference type="EMBL" id="AOX17365.1"/>
    </source>
</evidence>
<dbReference type="eggNOG" id="COG0563">
    <property type="taxonomic scope" value="Bacteria"/>
</dbReference>
<feature type="binding site" evidence="5">
    <location>
        <position position="36"/>
    </location>
    <ligand>
        <name>AMP</name>
        <dbReference type="ChEBI" id="CHEBI:456215"/>
    </ligand>
</feature>
<dbReference type="GO" id="GO:0005524">
    <property type="term" value="F:ATP binding"/>
    <property type="evidence" value="ECO:0007669"/>
    <property type="project" value="UniProtKB-UniRule"/>
</dbReference>
<keyword evidence="9" id="KW-1185">Reference proteome</keyword>
<dbReference type="NCBIfam" id="TIGR01351">
    <property type="entry name" value="adk"/>
    <property type="match status" value="1"/>
</dbReference>
<dbReference type="Pfam" id="PF00406">
    <property type="entry name" value="ADK"/>
    <property type="match status" value="1"/>
</dbReference>
<evidence type="ECO:0000256" key="7">
    <source>
        <dbReference type="RuleBase" id="RU003331"/>
    </source>
</evidence>
<sequence length="193" mass="21229">MNIILLGPPGAGKGTQAKRLEEHYGLRQISTGDMLRAEVAAGTPLGKDAKAVMDKGLFIPDPIMIGMIKSRIAQPDCARGFILDGFPRTESQAQALDVMLAEKNMTIDAVLLLEVNSDQLVERLASRRGPDGSRRADDEPDTVRKRLKIYDEQTAPILPYYKKEGRLRRIDGMQSVEVVEQEIAKALGLEKAS</sequence>
<dbReference type="OrthoDB" id="9805030at2"/>
<evidence type="ECO:0000313" key="9">
    <source>
        <dbReference type="Proteomes" id="UP000179145"/>
    </source>
</evidence>